<dbReference type="Gene3D" id="3.40.50.300">
    <property type="entry name" value="P-loop containing nucleotide triphosphate hydrolases"/>
    <property type="match status" value="1"/>
</dbReference>
<dbReference type="InterPro" id="IPR027417">
    <property type="entry name" value="P-loop_NTPase"/>
</dbReference>
<keyword evidence="1" id="KW-1185">Reference proteome</keyword>
<name>A0A914Y6H8_9BILA</name>
<protein>
    <submittedName>
        <fullName evidence="2">Intraflagellar transport protein 22 homolog</fullName>
    </submittedName>
</protein>
<reference evidence="2" key="1">
    <citation type="submission" date="2022-11" db="UniProtKB">
        <authorList>
            <consortium name="WormBaseParasite"/>
        </authorList>
    </citation>
    <scope>IDENTIFICATION</scope>
</reference>
<evidence type="ECO:0000313" key="1">
    <source>
        <dbReference type="Proteomes" id="UP000887577"/>
    </source>
</evidence>
<dbReference type="Pfam" id="PF08477">
    <property type="entry name" value="Roc"/>
    <property type="match status" value="1"/>
</dbReference>
<dbReference type="AlphaFoldDB" id="A0A914Y6H8"/>
<dbReference type="WBParaSite" id="PSU_v2.g13256.t1">
    <property type="protein sequence ID" value="PSU_v2.g13256.t1"/>
    <property type="gene ID" value="PSU_v2.g13256"/>
</dbReference>
<evidence type="ECO:0000313" key="2">
    <source>
        <dbReference type="WBParaSite" id="PSU_v2.g13256.t1"/>
    </source>
</evidence>
<organism evidence="1 2">
    <name type="scientific">Panagrolaimus superbus</name>
    <dbReference type="NCBI Taxonomy" id="310955"/>
    <lineage>
        <taxon>Eukaryota</taxon>
        <taxon>Metazoa</taxon>
        <taxon>Ecdysozoa</taxon>
        <taxon>Nematoda</taxon>
        <taxon>Chromadorea</taxon>
        <taxon>Rhabditida</taxon>
        <taxon>Tylenchina</taxon>
        <taxon>Panagrolaimomorpha</taxon>
        <taxon>Panagrolaimoidea</taxon>
        <taxon>Panagrolaimidae</taxon>
        <taxon>Panagrolaimus</taxon>
    </lineage>
</organism>
<sequence length="182" mass="20283">MAVDKDSRAKILVVGPLKCGKTTISSYVADTSESAGKEYRPTKGVRILELESADLKSQELSEKIIELWDCSGDPKYEKCWPALRLGVRGVVLVVNPERSTSEDLLFWYNEFVVKIGLLPEHVMILLHHTSESTNDSAIADFRLPSQMSGIHTIPSNIDHEGEALKNDFNNFMVKLFGDASLM</sequence>
<proteinExistence type="predicted"/>
<accession>A0A914Y6H8</accession>
<dbReference type="SUPFAM" id="SSF52540">
    <property type="entry name" value="P-loop containing nucleoside triphosphate hydrolases"/>
    <property type="match status" value="1"/>
</dbReference>
<dbReference type="Proteomes" id="UP000887577">
    <property type="component" value="Unplaced"/>
</dbReference>